<keyword evidence="7 9" id="KW-0808">Transferase</keyword>
<evidence type="ECO:0000256" key="10">
    <source>
        <dbReference type="SAM" id="MobiDB-lite"/>
    </source>
</evidence>
<evidence type="ECO:0000256" key="1">
    <source>
        <dbReference type="ARBA" id="ARBA00001141"/>
    </source>
</evidence>
<organism evidence="12 13">
    <name type="scientific">Candidatus Electrothrix marina</name>
    <dbReference type="NCBI Taxonomy" id="1859130"/>
    <lineage>
        <taxon>Bacteria</taxon>
        <taxon>Pseudomonadati</taxon>
        <taxon>Thermodesulfobacteriota</taxon>
        <taxon>Desulfobulbia</taxon>
        <taxon>Desulfobulbales</taxon>
        <taxon>Desulfobulbaceae</taxon>
        <taxon>Candidatus Electrothrix</taxon>
    </lineage>
</organism>
<dbReference type="SUPFAM" id="SSF69593">
    <property type="entry name" value="Glycerol-3-phosphate (1)-acyltransferase"/>
    <property type="match status" value="1"/>
</dbReference>
<evidence type="ECO:0000256" key="2">
    <source>
        <dbReference type="ARBA" id="ARBA00004728"/>
    </source>
</evidence>
<evidence type="ECO:0000256" key="6">
    <source>
        <dbReference type="ARBA" id="ARBA00016139"/>
    </source>
</evidence>
<dbReference type="InterPro" id="IPR004552">
    <property type="entry name" value="AGP_acyltrans"/>
</dbReference>
<evidence type="ECO:0000256" key="7">
    <source>
        <dbReference type="ARBA" id="ARBA00022679"/>
    </source>
</evidence>
<evidence type="ECO:0000256" key="4">
    <source>
        <dbReference type="ARBA" id="ARBA00008655"/>
    </source>
</evidence>
<evidence type="ECO:0000256" key="8">
    <source>
        <dbReference type="ARBA" id="ARBA00023315"/>
    </source>
</evidence>
<evidence type="ECO:0000256" key="5">
    <source>
        <dbReference type="ARBA" id="ARBA00013211"/>
    </source>
</evidence>
<feature type="region of interest" description="Disordered" evidence="10">
    <location>
        <begin position="242"/>
        <end position="263"/>
    </location>
</feature>
<evidence type="ECO:0000313" key="13">
    <source>
        <dbReference type="Proteomes" id="UP000288892"/>
    </source>
</evidence>
<dbReference type="GO" id="GO:0003841">
    <property type="term" value="F:1-acylglycerol-3-phosphate O-acyltransferase activity"/>
    <property type="evidence" value="ECO:0007669"/>
    <property type="project" value="UniProtKB-UniRule"/>
</dbReference>
<keyword evidence="9" id="KW-0444">Lipid biosynthesis</keyword>
<accession>A0A444JD30</accession>
<dbReference type="EMBL" id="MTKS01000238">
    <property type="protein sequence ID" value="RWX50974.1"/>
    <property type="molecule type" value="Genomic_DNA"/>
</dbReference>
<evidence type="ECO:0000259" key="11">
    <source>
        <dbReference type="SMART" id="SM00563"/>
    </source>
</evidence>
<keyword evidence="9" id="KW-1208">Phospholipid metabolism</keyword>
<dbReference type="GO" id="GO:0016024">
    <property type="term" value="P:CDP-diacylglycerol biosynthetic process"/>
    <property type="evidence" value="ECO:0007669"/>
    <property type="project" value="UniProtKB-UniPathway"/>
</dbReference>
<dbReference type="UniPathway" id="UPA00557">
    <property type="reaction ID" value="UER00613"/>
</dbReference>
<dbReference type="PANTHER" id="PTHR10434:SF11">
    <property type="entry name" value="1-ACYL-SN-GLYCEROL-3-PHOSPHATE ACYLTRANSFERASE"/>
    <property type="match status" value="1"/>
</dbReference>
<dbReference type="SMART" id="SM00563">
    <property type="entry name" value="PlsC"/>
    <property type="match status" value="1"/>
</dbReference>
<dbReference type="CDD" id="cd07989">
    <property type="entry name" value="LPLAT_AGPAT-like"/>
    <property type="match status" value="1"/>
</dbReference>
<keyword evidence="9" id="KW-0443">Lipid metabolism</keyword>
<comment type="domain">
    <text evidence="9">The HXXXXD motif is essential for acyltransferase activity and may constitute the binding site for the phosphate moiety of the glycerol-3-phosphate.</text>
</comment>
<dbReference type="Pfam" id="PF01553">
    <property type="entry name" value="Acyltransferase"/>
    <property type="match status" value="1"/>
</dbReference>
<feature type="compositionally biased region" description="Polar residues" evidence="10">
    <location>
        <begin position="249"/>
        <end position="263"/>
    </location>
</feature>
<keyword evidence="8 9" id="KW-0012">Acyltransferase</keyword>
<dbReference type="PANTHER" id="PTHR10434">
    <property type="entry name" value="1-ACYL-SN-GLYCEROL-3-PHOSPHATE ACYLTRANSFERASE"/>
    <property type="match status" value="1"/>
</dbReference>
<evidence type="ECO:0000313" key="12">
    <source>
        <dbReference type="EMBL" id="RWX50974.1"/>
    </source>
</evidence>
<comment type="pathway">
    <text evidence="3">Lipid metabolism.</text>
</comment>
<evidence type="ECO:0000256" key="9">
    <source>
        <dbReference type="RuleBase" id="RU361267"/>
    </source>
</evidence>
<dbReference type="InterPro" id="IPR002123">
    <property type="entry name" value="Plipid/glycerol_acylTrfase"/>
</dbReference>
<evidence type="ECO:0000256" key="3">
    <source>
        <dbReference type="ARBA" id="ARBA00005189"/>
    </source>
</evidence>
<dbReference type="NCBIfam" id="TIGR00530">
    <property type="entry name" value="AGP_acyltrn"/>
    <property type="match status" value="1"/>
</dbReference>
<name>A0A444JD30_9BACT</name>
<dbReference type="GO" id="GO:0006654">
    <property type="term" value="P:phosphatidic acid biosynthetic process"/>
    <property type="evidence" value="ECO:0007669"/>
    <property type="project" value="TreeGrafter"/>
</dbReference>
<comment type="similarity">
    <text evidence="4 9">Belongs to the 1-acyl-sn-glycerol-3-phosphate acyltransferase family.</text>
</comment>
<comment type="pathway">
    <text evidence="2">Phospholipid metabolism; CDP-diacylglycerol biosynthesis; CDP-diacylglycerol from sn-glycerol 3-phosphate: step 2/3.</text>
</comment>
<dbReference type="AlphaFoldDB" id="A0A444JD30"/>
<reference evidence="12 13" key="1">
    <citation type="submission" date="2017-01" db="EMBL/GenBank/DDBJ databases">
        <title>The cable genome- insights into the physiology and evolution of filamentous bacteria capable of sulfide oxidation via long distance electron transfer.</title>
        <authorList>
            <person name="Schreiber L."/>
            <person name="Bjerg J.T."/>
            <person name="Boggild A."/>
            <person name="Van De Vossenberg J."/>
            <person name="Meysman F."/>
            <person name="Nielsen L.P."/>
            <person name="Schramm A."/>
            <person name="Kjeldsen K.U."/>
        </authorList>
    </citation>
    <scope>NUCLEOTIDE SEQUENCE [LARGE SCALE GENOMIC DNA]</scope>
    <source>
        <strain evidence="12">A5</strain>
    </source>
</reference>
<sequence>MSIIQFTRGLLAYLTIPPLTAAVCLSAIADVHWFRKSKAKAQIFPRTWGKLLCRIANIRVRVEGKENLDPAKPYIFIGNHASMADIMSFSGYISHDYRWIAKKELFAIPIFGSGMRAVDFISIDRSRGREAVKSLNDAAKRISGGASVILFPEGTRSADGRLRPFKTGAIMLALKAGVDVVPVGFNGTHQALPKGELLARGGDVVLRIGKPIPTKDFKAKDKQMLAGILHQKVAELLDECHLPLPEPENSPTASTEASAETEG</sequence>
<dbReference type="GO" id="GO:0016020">
    <property type="term" value="C:membrane"/>
    <property type="evidence" value="ECO:0007669"/>
    <property type="project" value="InterPro"/>
</dbReference>
<proteinExistence type="inferred from homology"/>
<protein>
    <recommendedName>
        <fullName evidence="6 9">1-acyl-sn-glycerol-3-phosphate acyltransferase</fullName>
        <ecNumber evidence="5 9">2.3.1.51</ecNumber>
    </recommendedName>
</protein>
<feature type="domain" description="Phospholipid/glycerol acyltransferase" evidence="11">
    <location>
        <begin position="74"/>
        <end position="188"/>
    </location>
</feature>
<comment type="catalytic activity">
    <reaction evidence="1 9">
        <text>a 1-acyl-sn-glycero-3-phosphate + an acyl-CoA = a 1,2-diacyl-sn-glycero-3-phosphate + CoA</text>
        <dbReference type="Rhea" id="RHEA:19709"/>
        <dbReference type="ChEBI" id="CHEBI:57287"/>
        <dbReference type="ChEBI" id="CHEBI:57970"/>
        <dbReference type="ChEBI" id="CHEBI:58342"/>
        <dbReference type="ChEBI" id="CHEBI:58608"/>
        <dbReference type="EC" id="2.3.1.51"/>
    </reaction>
</comment>
<comment type="caution">
    <text evidence="12">The sequence shown here is derived from an EMBL/GenBank/DDBJ whole genome shotgun (WGS) entry which is preliminary data.</text>
</comment>
<dbReference type="Proteomes" id="UP000288892">
    <property type="component" value="Unassembled WGS sequence"/>
</dbReference>
<keyword evidence="13" id="KW-1185">Reference proteome</keyword>
<gene>
    <name evidence="12" type="ORF">VU01_12382</name>
</gene>
<keyword evidence="9" id="KW-0594">Phospholipid biosynthesis</keyword>
<dbReference type="EC" id="2.3.1.51" evidence="5 9"/>